<dbReference type="EMBL" id="CM051403">
    <property type="protein sequence ID" value="KAJ4709240.1"/>
    <property type="molecule type" value="Genomic_DNA"/>
</dbReference>
<proteinExistence type="predicted"/>
<evidence type="ECO:0000313" key="2">
    <source>
        <dbReference type="Proteomes" id="UP001164539"/>
    </source>
</evidence>
<accession>A0ACC1XD73</accession>
<keyword evidence="2" id="KW-1185">Reference proteome</keyword>
<reference evidence="1 2" key="1">
    <citation type="journal article" date="2023" name="Science">
        <title>Complex scaffold remodeling in plant triterpene biosynthesis.</title>
        <authorList>
            <person name="De La Pena R."/>
            <person name="Hodgson H."/>
            <person name="Liu J.C."/>
            <person name="Stephenson M.J."/>
            <person name="Martin A.C."/>
            <person name="Owen C."/>
            <person name="Harkess A."/>
            <person name="Leebens-Mack J."/>
            <person name="Jimenez L.E."/>
            <person name="Osbourn A."/>
            <person name="Sattely E.S."/>
        </authorList>
    </citation>
    <scope>NUCLEOTIDE SEQUENCE [LARGE SCALE GENOMIC DNA]</scope>
    <source>
        <strain evidence="2">cv. JPN11</strain>
        <tissue evidence="1">Leaf</tissue>
    </source>
</reference>
<gene>
    <name evidence="1" type="ORF">OWV82_019062</name>
</gene>
<protein>
    <submittedName>
        <fullName evidence="1">PHD and RING finger domain-containing protein</fullName>
    </submittedName>
</protein>
<evidence type="ECO:0000313" key="1">
    <source>
        <dbReference type="EMBL" id="KAJ4709240.1"/>
    </source>
</evidence>
<comment type="caution">
    <text evidence="1">The sequence shown here is derived from an EMBL/GenBank/DDBJ whole genome shotgun (WGS) entry which is preliminary data.</text>
</comment>
<dbReference type="Proteomes" id="UP001164539">
    <property type="component" value="Chromosome 10"/>
</dbReference>
<sequence length="493" mass="54049">MCPECDGKAGCIEHNADISCPLKFHRSSQHSTVCTMSGSTAPTFVYRRRKLRGNTIPTFSVQDPVKTKKSDDCVSVVSSDAHSVVMKEHRVVSQAEDETDAVGTPMMPSIISQSEPHLLRSNSVQEQLVSDKPPKSSKQKMVEVDSINDSCSSSKSNIELVSASMKTEVDETGECSSSSALVLEVMGKDLSEKDLCISILRGEGLLERFLPTQIRASATDVESSSGGGGGGGGSSSCSRSCKICGRSETAFKLLICDNCEEAFHVACHNPRIKKIPTDEWFCHSCFKKKHKILKETARKSPNIIGESGRERNTSTKDESSPIELMLRATEPYTTGVRIGKGCQADVPDWSTPTNSSDVHTCGEPLGLDPECPNLDELNSEKPSKLSSIGNWLQCRQVLEGTGYGVDGIICGKWRRAPLFEVQTDEWECFCAIQWDPAHADCAVPQELETDEVLKQLKYIEMLRPRLAAKRRKFYRINSGPQQDSAKDLTNLGT</sequence>
<name>A0ACC1XD73_MELAZ</name>
<organism evidence="1 2">
    <name type="scientific">Melia azedarach</name>
    <name type="common">Chinaberry tree</name>
    <dbReference type="NCBI Taxonomy" id="155640"/>
    <lineage>
        <taxon>Eukaryota</taxon>
        <taxon>Viridiplantae</taxon>
        <taxon>Streptophyta</taxon>
        <taxon>Embryophyta</taxon>
        <taxon>Tracheophyta</taxon>
        <taxon>Spermatophyta</taxon>
        <taxon>Magnoliopsida</taxon>
        <taxon>eudicotyledons</taxon>
        <taxon>Gunneridae</taxon>
        <taxon>Pentapetalae</taxon>
        <taxon>rosids</taxon>
        <taxon>malvids</taxon>
        <taxon>Sapindales</taxon>
        <taxon>Meliaceae</taxon>
        <taxon>Melia</taxon>
    </lineage>
</organism>